<evidence type="ECO:0000259" key="8">
    <source>
        <dbReference type="Pfam" id="PF08125"/>
    </source>
</evidence>
<dbReference type="FunFam" id="3.40.50.720:FF:000129">
    <property type="entry name" value="D-mannonate oxidoreductase"/>
    <property type="match status" value="1"/>
</dbReference>
<dbReference type="Pfam" id="PF01232">
    <property type="entry name" value="Mannitol_dh"/>
    <property type="match status" value="1"/>
</dbReference>
<dbReference type="InterPro" id="IPR013118">
    <property type="entry name" value="Mannitol_DH_C"/>
</dbReference>
<evidence type="ECO:0000256" key="4">
    <source>
        <dbReference type="ARBA" id="ARBA00023027"/>
    </source>
</evidence>
<dbReference type="InterPro" id="IPR036291">
    <property type="entry name" value="NAD(P)-bd_dom_sf"/>
</dbReference>
<dbReference type="RefSeq" id="WP_033430856.1">
    <property type="nucleotide sequence ID" value="NZ_CP034550.1"/>
</dbReference>
<gene>
    <name evidence="9" type="ORF">EKG83_13580</name>
</gene>
<dbReference type="Pfam" id="PF08125">
    <property type="entry name" value="Mannitol_dh_C"/>
    <property type="match status" value="1"/>
</dbReference>
<comment type="catalytic activity">
    <reaction evidence="5">
        <text>D-mannitol 1-phosphate + NAD(+) = beta-D-fructose 6-phosphate + NADH + H(+)</text>
        <dbReference type="Rhea" id="RHEA:19661"/>
        <dbReference type="ChEBI" id="CHEBI:15378"/>
        <dbReference type="ChEBI" id="CHEBI:57540"/>
        <dbReference type="ChEBI" id="CHEBI:57634"/>
        <dbReference type="ChEBI" id="CHEBI:57945"/>
        <dbReference type="ChEBI" id="CHEBI:61381"/>
        <dbReference type="EC" id="1.1.1.17"/>
    </reaction>
</comment>
<dbReference type="GO" id="GO:0019594">
    <property type="term" value="P:mannitol metabolic process"/>
    <property type="evidence" value="ECO:0007669"/>
    <property type="project" value="InterPro"/>
</dbReference>
<dbReference type="InterPro" id="IPR050988">
    <property type="entry name" value="Mannitol_DH/Oxidoreductase"/>
</dbReference>
<comment type="similarity">
    <text evidence="6">Belongs to the mannitol dehydrogenase family. UxuB subfamily.</text>
</comment>
<dbReference type="Gene3D" id="1.10.1040.10">
    <property type="entry name" value="N-(1-d-carboxylethyl)-l-norvaline Dehydrogenase, domain 2"/>
    <property type="match status" value="1"/>
</dbReference>
<dbReference type="InterPro" id="IPR013328">
    <property type="entry name" value="6PGD_dom2"/>
</dbReference>
<dbReference type="Gene3D" id="3.40.50.720">
    <property type="entry name" value="NAD(P)-binding Rossmann-like Domain"/>
    <property type="match status" value="1"/>
</dbReference>
<dbReference type="PANTHER" id="PTHR43362:SF1">
    <property type="entry name" value="MANNITOL DEHYDROGENASE 2-RELATED"/>
    <property type="match status" value="1"/>
</dbReference>
<dbReference type="Proteomes" id="UP000325787">
    <property type="component" value="Chromosome"/>
</dbReference>
<evidence type="ECO:0000256" key="3">
    <source>
        <dbReference type="ARBA" id="ARBA00023002"/>
    </source>
</evidence>
<dbReference type="EC" id="1.1.1.17" evidence="1"/>
<dbReference type="KEGG" id="ssyi:EKG83_13580"/>
<dbReference type="InterPro" id="IPR013131">
    <property type="entry name" value="Mannitol_DH_N"/>
</dbReference>
<dbReference type="InterPro" id="IPR000669">
    <property type="entry name" value="Mannitol_DH"/>
</dbReference>
<evidence type="ECO:0000256" key="1">
    <source>
        <dbReference type="ARBA" id="ARBA00012939"/>
    </source>
</evidence>
<accession>A0A5Q0GWD4</accession>
<evidence type="ECO:0000259" key="7">
    <source>
        <dbReference type="Pfam" id="PF01232"/>
    </source>
</evidence>
<evidence type="ECO:0000256" key="2">
    <source>
        <dbReference type="ARBA" id="ARBA00016219"/>
    </source>
</evidence>
<dbReference type="SUPFAM" id="SSF48179">
    <property type="entry name" value="6-phosphogluconate dehydrogenase C-terminal domain-like"/>
    <property type="match status" value="1"/>
</dbReference>
<protein>
    <recommendedName>
        <fullName evidence="2">Mannitol-1-phosphate 5-dehydrogenase</fullName>
        <ecNumber evidence="1">1.1.1.17</ecNumber>
    </recommendedName>
</protein>
<dbReference type="InterPro" id="IPR008927">
    <property type="entry name" value="6-PGluconate_DH-like_C_sf"/>
</dbReference>
<sequence length="494" mass="54516">MPLLNARTLADHAARVPVPTYDRRRVRTGIVHFGVGGFHRAHQAVYLDELMRRGQALDWGICGVGLLPGDRAMRDVLAAQDHLYTVVVKHADGTREPRVMGSVVRYLYAPDDPAAVVDRLVDEATRVVSLTITEGGYNVDPATGRFDADNPAIRADLAPGAVPRSVFGLVVEALVRRRERGLPPFTVVSCDNLAGNGDVARDSFTAFAALRDPGLGEWVRREVRFPNSMVDRITPVTTDADRAGLARDHGVEDGWPVVCEPFAQWVLEDSFTAGRPPLEEVGVQLVADVEPYELMKLRLLNAAHQVLCYLGALVGYRFVHEVCRDPLFAAFLLRYLEREATPTLRPVPGVDLDRYRRGLLERFRNQEVADTLARLCADTSDRVPEFLLPVVRDNLDAGGEVDLAAAVVAGWARYAEGVDERGEPIEVVDRLREPLAAAARRRDDPLAFLRRREVFGDLVDDPRFTAPYTRALEALRTRGARALLGELVAAPACA</sequence>
<name>A0A5Q0GWD4_SACSY</name>
<dbReference type="SUPFAM" id="SSF51735">
    <property type="entry name" value="NAD(P)-binding Rossmann-fold domains"/>
    <property type="match status" value="1"/>
</dbReference>
<organism evidence="9 10">
    <name type="scientific">Saccharothrix syringae</name>
    <name type="common">Nocardiopsis syringae</name>
    <dbReference type="NCBI Taxonomy" id="103733"/>
    <lineage>
        <taxon>Bacteria</taxon>
        <taxon>Bacillati</taxon>
        <taxon>Actinomycetota</taxon>
        <taxon>Actinomycetes</taxon>
        <taxon>Pseudonocardiales</taxon>
        <taxon>Pseudonocardiaceae</taxon>
        <taxon>Saccharothrix</taxon>
    </lineage>
</organism>
<dbReference type="EMBL" id="CP034550">
    <property type="protein sequence ID" value="QFZ18377.1"/>
    <property type="molecule type" value="Genomic_DNA"/>
</dbReference>
<dbReference type="InterPro" id="IPR023027">
    <property type="entry name" value="Mannitol_DH_CS"/>
</dbReference>
<feature type="domain" description="Mannitol dehydrogenase C-terminal" evidence="8">
    <location>
        <begin position="288"/>
        <end position="475"/>
    </location>
</feature>
<evidence type="ECO:0000256" key="5">
    <source>
        <dbReference type="ARBA" id="ARBA00048615"/>
    </source>
</evidence>
<dbReference type="AlphaFoldDB" id="A0A5Q0GWD4"/>
<dbReference type="PROSITE" id="PS00974">
    <property type="entry name" value="MANNITOL_DHGENASE"/>
    <property type="match status" value="1"/>
</dbReference>
<feature type="domain" description="Mannitol dehydrogenase N-terminal" evidence="7">
    <location>
        <begin position="29"/>
        <end position="279"/>
    </location>
</feature>
<reference evidence="10" key="1">
    <citation type="journal article" date="2021" name="Curr. Microbiol.">
        <title>Complete genome of nocamycin-producing strain Saccharothrix syringae NRRL B-16468 reveals the biosynthetic potential for secondary metabolites.</title>
        <authorList>
            <person name="Mo X."/>
            <person name="Yang S."/>
        </authorList>
    </citation>
    <scope>NUCLEOTIDE SEQUENCE [LARGE SCALE GENOMIC DNA]</scope>
    <source>
        <strain evidence="10">ATCC 51364 / DSM 43886 / JCM 6844 / KCTC 9398 / NBRC 14523 / NRRL B-16468 / INA 2240</strain>
    </source>
</reference>
<evidence type="ECO:0000313" key="10">
    <source>
        <dbReference type="Proteomes" id="UP000325787"/>
    </source>
</evidence>
<dbReference type="PRINTS" id="PR00084">
    <property type="entry name" value="MTLDHDRGNASE"/>
</dbReference>
<dbReference type="PANTHER" id="PTHR43362">
    <property type="entry name" value="MANNITOL DEHYDROGENASE DSF1-RELATED"/>
    <property type="match status" value="1"/>
</dbReference>
<keyword evidence="4" id="KW-0520">NAD</keyword>
<keyword evidence="10" id="KW-1185">Reference proteome</keyword>
<dbReference type="GO" id="GO:0008926">
    <property type="term" value="F:mannitol-1-phosphate 5-dehydrogenase activity"/>
    <property type="evidence" value="ECO:0007669"/>
    <property type="project" value="UniProtKB-EC"/>
</dbReference>
<evidence type="ECO:0000313" key="9">
    <source>
        <dbReference type="EMBL" id="QFZ18377.1"/>
    </source>
</evidence>
<proteinExistence type="inferred from homology"/>
<dbReference type="OrthoDB" id="271711at2"/>
<keyword evidence="3" id="KW-0560">Oxidoreductase</keyword>
<evidence type="ECO:0000256" key="6">
    <source>
        <dbReference type="ARBA" id="ARBA00061451"/>
    </source>
</evidence>